<gene>
    <name evidence="3" type="ORF">G3I67_12845</name>
</gene>
<dbReference type="PANTHER" id="PTHR42928:SF5">
    <property type="entry name" value="BLR1237 PROTEIN"/>
    <property type="match status" value="1"/>
</dbReference>
<organism evidence="3">
    <name type="scientific">Sheuella amnicola</name>
    <dbReference type="NCBI Taxonomy" id="2707330"/>
    <lineage>
        <taxon>Bacteria</taxon>
        <taxon>Pseudomonadati</taxon>
        <taxon>Pseudomonadota</taxon>
        <taxon>Betaproteobacteria</taxon>
        <taxon>Burkholderiales</taxon>
        <taxon>Alcaligenaceae</taxon>
        <taxon>Sheuella</taxon>
    </lineage>
</organism>
<reference evidence="3" key="1">
    <citation type="submission" date="2020-02" db="EMBL/GenBank/DDBJ databases">
        <authorList>
            <person name="Chen W.-M."/>
        </authorList>
    </citation>
    <scope>NUCLEOTIDE SEQUENCE</scope>
    <source>
        <strain evidence="3">NBD-18</strain>
    </source>
</reference>
<keyword evidence="2" id="KW-0732">Signal</keyword>
<dbReference type="CDD" id="cd13578">
    <property type="entry name" value="PBP2_Bug27"/>
    <property type="match status" value="1"/>
</dbReference>
<comment type="similarity">
    <text evidence="1">Belongs to the UPF0065 (bug) family.</text>
</comment>
<proteinExistence type="inferred from homology"/>
<feature type="signal peptide" evidence="2">
    <location>
        <begin position="1"/>
        <end position="25"/>
    </location>
</feature>
<name>A0A6B2R4W6_9BURK</name>
<dbReference type="RefSeq" id="WP_163655928.1">
    <property type="nucleotide sequence ID" value="NZ_JAAGRN010000009.1"/>
</dbReference>
<dbReference type="EMBL" id="JAAGRN010000009">
    <property type="protein sequence ID" value="NDY84117.1"/>
    <property type="molecule type" value="Genomic_DNA"/>
</dbReference>
<evidence type="ECO:0000256" key="2">
    <source>
        <dbReference type="SAM" id="SignalP"/>
    </source>
</evidence>
<dbReference type="SUPFAM" id="SSF53850">
    <property type="entry name" value="Periplasmic binding protein-like II"/>
    <property type="match status" value="1"/>
</dbReference>
<dbReference type="InterPro" id="IPR005064">
    <property type="entry name" value="BUG"/>
</dbReference>
<evidence type="ECO:0000313" key="3">
    <source>
        <dbReference type="EMBL" id="NDY84117.1"/>
    </source>
</evidence>
<protein>
    <submittedName>
        <fullName evidence="3">Tripartite tricarboxylate transporter substrate binding protein</fullName>
    </submittedName>
</protein>
<dbReference type="InterPro" id="IPR042100">
    <property type="entry name" value="Bug_dom1"/>
</dbReference>
<dbReference type="AlphaFoldDB" id="A0A6B2R4W6"/>
<dbReference type="PIRSF" id="PIRSF017082">
    <property type="entry name" value="YflP"/>
    <property type="match status" value="1"/>
</dbReference>
<evidence type="ECO:0000256" key="1">
    <source>
        <dbReference type="ARBA" id="ARBA00006987"/>
    </source>
</evidence>
<dbReference type="Gene3D" id="3.40.190.10">
    <property type="entry name" value="Periplasmic binding protein-like II"/>
    <property type="match status" value="1"/>
</dbReference>
<dbReference type="Gene3D" id="3.40.190.150">
    <property type="entry name" value="Bordetella uptake gene, domain 1"/>
    <property type="match status" value="1"/>
</dbReference>
<feature type="chain" id="PRO_5025370136" evidence="2">
    <location>
        <begin position="26"/>
        <end position="324"/>
    </location>
</feature>
<accession>A0A6B2R4W6</accession>
<sequence>MKNMKNLCSGLFIALSVLFGQSALAQYPTKPIRLVVPFAAGGTVDTVARIIAPGLGDSLGQTVVIEYKAGAATIVGADYVAKSAPDGYTLLLGTATTFSVNPILYKKLPYNEETSFTPIGIVGSTGLVLLANQNVQASTLAELLKSIKAKPNDFSYGSHGKGSTVHFAAEMLWSSAKVNVVHVPYKGGAPALTDLAAGQIPLGFDAIPAAAAAVKNGRIKPIAVTTSSRSPMFPDVPTIAESGFPGFKMESWFAIVGPSGLPSDIQQKLEKALATTLANKETLSKLATAGIAPGFQPPGAYLPLVRSDIAKLKPIAEKANMQQD</sequence>
<dbReference type="PANTHER" id="PTHR42928">
    <property type="entry name" value="TRICARBOXYLATE-BINDING PROTEIN"/>
    <property type="match status" value="1"/>
</dbReference>
<dbReference type="Pfam" id="PF03401">
    <property type="entry name" value="TctC"/>
    <property type="match status" value="1"/>
</dbReference>
<comment type="caution">
    <text evidence="3">The sequence shown here is derived from an EMBL/GenBank/DDBJ whole genome shotgun (WGS) entry which is preliminary data.</text>
</comment>